<protein>
    <submittedName>
        <fullName evidence="2">Uncharacterized protein</fullName>
    </submittedName>
</protein>
<organism evidence="2 3">
    <name type="scientific">Colletotrichum scovillei</name>
    <dbReference type="NCBI Taxonomy" id="1209932"/>
    <lineage>
        <taxon>Eukaryota</taxon>
        <taxon>Fungi</taxon>
        <taxon>Dikarya</taxon>
        <taxon>Ascomycota</taxon>
        <taxon>Pezizomycotina</taxon>
        <taxon>Sordariomycetes</taxon>
        <taxon>Hypocreomycetidae</taxon>
        <taxon>Glomerellales</taxon>
        <taxon>Glomerellaceae</taxon>
        <taxon>Colletotrichum</taxon>
        <taxon>Colletotrichum acutatum species complex</taxon>
    </lineage>
</organism>
<feature type="region of interest" description="Disordered" evidence="1">
    <location>
        <begin position="46"/>
        <end position="76"/>
    </location>
</feature>
<gene>
    <name evidence="2" type="ORF">JMJ77_015421</name>
</gene>
<evidence type="ECO:0000313" key="3">
    <source>
        <dbReference type="Proteomes" id="UP000699042"/>
    </source>
</evidence>
<accession>A0A9P7R244</accession>
<evidence type="ECO:0000313" key="2">
    <source>
        <dbReference type="EMBL" id="KAG7047210.1"/>
    </source>
</evidence>
<name>A0A9P7R244_9PEZI</name>
<dbReference type="Proteomes" id="UP000699042">
    <property type="component" value="Unassembled WGS sequence"/>
</dbReference>
<proteinExistence type="predicted"/>
<keyword evidence="3" id="KW-1185">Reference proteome</keyword>
<evidence type="ECO:0000256" key="1">
    <source>
        <dbReference type="SAM" id="MobiDB-lite"/>
    </source>
</evidence>
<reference evidence="2" key="1">
    <citation type="submission" date="2021-05" db="EMBL/GenBank/DDBJ databases">
        <title>Comparative genomics of three Colletotrichum scovillei strains and genetic complementation revealed genes involved fungal growth and virulence on chili pepper.</title>
        <authorList>
            <person name="Hsieh D.-K."/>
            <person name="Chuang S.-C."/>
            <person name="Chen C.-Y."/>
            <person name="Chao Y.-T."/>
            <person name="Lu M.-Y.J."/>
            <person name="Lee M.-H."/>
            <person name="Shih M.-C."/>
        </authorList>
    </citation>
    <scope>NUCLEOTIDE SEQUENCE</scope>
    <source>
        <strain evidence="2">Coll-153</strain>
    </source>
</reference>
<comment type="caution">
    <text evidence="2">The sequence shown here is derived from an EMBL/GenBank/DDBJ whole genome shotgun (WGS) entry which is preliminary data.</text>
</comment>
<sequence length="76" mass="8535">MGNSSRGSIPYLPHSGLNVLTGMRKAMEGKVISRLSVVTRLPQLPQIPKSHHSIGRALPYRRDNPHQLPQTREPWS</sequence>
<dbReference type="AlphaFoldDB" id="A0A9P7R244"/>
<dbReference type="EMBL" id="JAESDN010000008">
    <property type="protein sequence ID" value="KAG7047210.1"/>
    <property type="molecule type" value="Genomic_DNA"/>
</dbReference>